<dbReference type="EMBL" id="JACT01000004">
    <property type="protein sequence ID" value="KMS54168.1"/>
    <property type="molecule type" value="Genomic_DNA"/>
</dbReference>
<protein>
    <submittedName>
        <fullName evidence="1">Uncharacterized protein</fullName>
    </submittedName>
</protein>
<sequence length="58" mass="6574">MCGAAHFIASAKRNAELQKMHLAILPIFLLSAERMLEPRLAMRPTRRHDAAQRTGFDI</sequence>
<dbReference type="PATRIC" id="fig|1420583.3.peg.3165"/>
<evidence type="ECO:0000313" key="1">
    <source>
        <dbReference type="EMBL" id="KMS54168.1"/>
    </source>
</evidence>
<name>A0A0J7XT20_9SPHN</name>
<dbReference type="AlphaFoldDB" id="A0A0J7XT20"/>
<dbReference type="RefSeq" id="WP_169793948.1">
    <property type="nucleotide sequence ID" value="NZ_KQ130435.1"/>
</dbReference>
<organism evidence="1 2">
    <name type="scientific">Sphingobium cupriresistens LL01</name>
    <dbReference type="NCBI Taxonomy" id="1420583"/>
    <lineage>
        <taxon>Bacteria</taxon>
        <taxon>Pseudomonadati</taxon>
        <taxon>Pseudomonadota</taxon>
        <taxon>Alphaproteobacteria</taxon>
        <taxon>Sphingomonadales</taxon>
        <taxon>Sphingomonadaceae</taxon>
        <taxon>Sphingobium</taxon>
    </lineage>
</organism>
<reference evidence="1 2" key="1">
    <citation type="journal article" date="2015" name="G3 (Bethesda)">
        <title>Insights into Ongoing Evolution of the Hexachlorocyclohexane Catabolic Pathway from Comparative Genomics of Ten Sphingomonadaceae Strains.</title>
        <authorList>
            <person name="Pearce S.L."/>
            <person name="Oakeshott J.G."/>
            <person name="Pandey G."/>
        </authorList>
    </citation>
    <scope>NUCLEOTIDE SEQUENCE [LARGE SCALE GENOMIC DNA]</scope>
    <source>
        <strain evidence="1 2">LL01</strain>
    </source>
</reference>
<evidence type="ECO:0000313" key="2">
    <source>
        <dbReference type="Proteomes" id="UP000052232"/>
    </source>
</evidence>
<comment type="caution">
    <text evidence="1">The sequence shown here is derived from an EMBL/GenBank/DDBJ whole genome shotgun (WGS) entry which is preliminary data.</text>
</comment>
<dbReference type="Proteomes" id="UP000052232">
    <property type="component" value="Unassembled WGS sequence"/>
</dbReference>
<proteinExistence type="predicted"/>
<accession>A0A0J7XT20</accession>
<keyword evidence="2" id="KW-1185">Reference proteome</keyword>
<gene>
    <name evidence="1" type="ORF">V473_16815</name>
</gene>
<dbReference type="STRING" id="1420583.V473_16815"/>